<evidence type="ECO:0000313" key="1">
    <source>
        <dbReference type="EMBL" id="KFO32624.1"/>
    </source>
</evidence>
<dbReference type="Proteomes" id="UP000028990">
    <property type="component" value="Unassembled WGS sequence"/>
</dbReference>
<proteinExistence type="predicted"/>
<reference evidence="1 2" key="1">
    <citation type="submission" date="2013-11" db="EMBL/GenBank/DDBJ databases">
        <title>The Damaraland mole rat (Fukomys damarensis) genome and evolution of African mole rats.</title>
        <authorList>
            <person name="Gladyshev V.N."/>
            <person name="Fang X."/>
        </authorList>
    </citation>
    <scope>NUCLEOTIDE SEQUENCE [LARGE SCALE GENOMIC DNA]</scope>
    <source>
        <tissue evidence="1">Liver</tissue>
    </source>
</reference>
<sequence>MQVPSGAWSLRRSVDLLLQYRMRGVKALCSGWTLVWAPVLLRVCGCYKISCFPPREFHCSCDVHQNMQLYTCFFGGFVEKQAVHFLRPAPVLGLHLRPHIQFRKYVTRDQTLCRVLLDHKKVAPPSGS</sequence>
<accession>A0A091DKI2</accession>
<gene>
    <name evidence="1" type="ORF">H920_05947</name>
</gene>
<protein>
    <submittedName>
        <fullName evidence="1">Uncharacterized protein</fullName>
    </submittedName>
</protein>
<dbReference type="AlphaFoldDB" id="A0A091DKI2"/>
<organism evidence="1 2">
    <name type="scientific">Fukomys damarensis</name>
    <name type="common">Damaraland mole rat</name>
    <name type="synonym">Cryptomys damarensis</name>
    <dbReference type="NCBI Taxonomy" id="885580"/>
    <lineage>
        <taxon>Eukaryota</taxon>
        <taxon>Metazoa</taxon>
        <taxon>Chordata</taxon>
        <taxon>Craniata</taxon>
        <taxon>Vertebrata</taxon>
        <taxon>Euteleostomi</taxon>
        <taxon>Mammalia</taxon>
        <taxon>Eutheria</taxon>
        <taxon>Euarchontoglires</taxon>
        <taxon>Glires</taxon>
        <taxon>Rodentia</taxon>
        <taxon>Hystricomorpha</taxon>
        <taxon>Bathyergidae</taxon>
        <taxon>Fukomys</taxon>
    </lineage>
</organism>
<evidence type="ECO:0000313" key="2">
    <source>
        <dbReference type="Proteomes" id="UP000028990"/>
    </source>
</evidence>
<keyword evidence="2" id="KW-1185">Reference proteome</keyword>
<name>A0A091DKI2_FUKDA</name>
<dbReference type="EMBL" id="KN122139">
    <property type="protein sequence ID" value="KFO32624.1"/>
    <property type="molecule type" value="Genomic_DNA"/>
</dbReference>